<name>A0AAV2PWX0_MEGNR</name>
<sequence>MPSNMLAVQSAAYIAACFTESVKKGSFQKVIDEFFVLNDIPLVKYPEPSTEIIQAFSAFKHPVLVNPPDQSINQTQNLNDSPLSDTLQSDNSTNQSIISDNQTDTSSIQSVQSEPWTLVNPHNKPSIQLAAQFSKTLVTPSDPLIQSFYYDDKDIREIFNDNKKFKPNITIIGKASFNKINRILNNDTLSIKVKLLVPLIDLKQIDFWPNHMHDQTTNTLDIDLLRALKNKVQYRDMLVEYNMMIDYKTQESAPNNQSNLSANQQSTPDIQSNLPDPSDQLTDPVTKLINPFYGKTRNAKDPMLIKAERNTIIWASLYESRQHPDFYPTLLIHKSQNFLRNQQMLVDMNPREISLIKLFPLLNSGQIELIPIKSNQTKHLPFTFEMVREINEIDYFNKEVKYVKMNYHVINDPSGPYI</sequence>
<feature type="region of interest" description="Disordered" evidence="1">
    <location>
        <begin position="69"/>
        <end position="113"/>
    </location>
</feature>
<feature type="compositionally biased region" description="Polar residues" evidence="1">
    <location>
        <begin position="267"/>
        <end position="281"/>
    </location>
</feature>
<evidence type="ECO:0000313" key="2">
    <source>
        <dbReference type="EMBL" id="CAL4066055.1"/>
    </source>
</evidence>
<dbReference type="AlphaFoldDB" id="A0AAV2PWX0"/>
<organism evidence="2 3">
    <name type="scientific">Meganyctiphanes norvegica</name>
    <name type="common">Northern krill</name>
    <name type="synonym">Thysanopoda norvegica</name>
    <dbReference type="NCBI Taxonomy" id="48144"/>
    <lineage>
        <taxon>Eukaryota</taxon>
        <taxon>Metazoa</taxon>
        <taxon>Ecdysozoa</taxon>
        <taxon>Arthropoda</taxon>
        <taxon>Crustacea</taxon>
        <taxon>Multicrustacea</taxon>
        <taxon>Malacostraca</taxon>
        <taxon>Eumalacostraca</taxon>
        <taxon>Eucarida</taxon>
        <taxon>Euphausiacea</taxon>
        <taxon>Euphausiidae</taxon>
        <taxon>Meganyctiphanes</taxon>
    </lineage>
</organism>
<dbReference type="Proteomes" id="UP001497623">
    <property type="component" value="Unassembled WGS sequence"/>
</dbReference>
<evidence type="ECO:0000256" key="1">
    <source>
        <dbReference type="SAM" id="MobiDB-lite"/>
    </source>
</evidence>
<proteinExistence type="predicted"/>
<feature type="region of interest" description="Disordered" evidence="1">
    <location>
        <begin position="252"/>
        <end position="281"/>
    </location>
</feature>
<feature type="compositionally biased region" description="Low complexity" evidence="1">
    <location>
        <begin position="252"/>
        <end position="266"/>
    </location>
</feature>
<comment type="caution">
    <text evidence="2">The sequence shown here is derived from an EMBL/GenBank/DDBJ whole genome shotgun (WGS) entry which is preliminary data.</text>
</comment>
<protein>
    <submittedName>
        <fullName evidence="2">Uncharacterized protein</fullName>
    </submittedName>
</protein>
<gene>
    <name evidence="2" type="ORF">MNOR_LOCUS5302</name>
</gene>
<dbReference type="EMBL" id="CAXKWB010002034">
    <property type="protein sequence ID" value="CAL4066055.1"/>
    <property type="molecule type" value="Genomic_DNA"/>
</dbReference>
<accession>A0AAV2PWX0</accession>
<evidence type="ECO:0000313" key="3">
    <source>
        <dbReference type="Proteomes" id="UP001497623"/>
    </source>
</evidence>
<keyword evidence="3" id="KW-1185">Reference proteome</keyword>
<reference evidence="2 3" key="1">
    <citation type="submission" date="2024-05" db="EMBL/GenBank/DDBJ databases">
        <authorList>
            <person name="Wallberg A."/>
        </authorList>
    </citation>
    <scope>NUCLEOTIDE SEQUENCE [LARGE SCALE GENOMIC DNA]</scope>
</reference>